<dbReference type="EMBL" id="JAOB01000042">
    <property type="protein sequence ID" value="EUA42620.1"/>
    <property type="molecule type" value="Genomic_DNA"/>
</dbReference>
<dbReference type="AlphaFoldDB" id="X8BHS2"/>
<sequence>MRDLFDRSPGLHRLRLLEVSYGVGVAVSVGDGLALPAGAVRDVKFAKQFGP</sequence>
<accession>X8BHS2</accession>
<reference evidence="1" key="1">
    <citation type="submission" date="2014-01" db="EMBL/GenBank/DDBJ databases">
        <authorList>
            <person name="Brown-Elliot B."/>
            <person name="Wallace R."/>
            <person name="Lenaerts A."/>
            <person name="Ordway D."/>
            <person name="DeGroote M.A."/>
            <person name="Parker T."/>
            <person name="Sizemore C."/>
            <person name="Tallon L.J."/>
            <person name="Sadzewicz L.K."/>
            <person name="Sengamalay N."/>
            <person name="Fraser C.M."/>
            <person name="Hine E."/>
            <person name="Shefchek K.A."/>
            <person name="Das S.P."/>
            <person name="Tettelin H."/>
        </authorList>
    </citation>
    <scope>NUCLEOTIDE SEQUENCE [LARGE SCALE GENOMIC DNA]</scope>
    <source>
        <strain evidence="1">4042</strain>
    </source>
</reference>
<evidence type="ECO:0000313" key="1">
    <source>
        <dbReference type="EMBL" id="EUA42620.1"/>
    </source>
</evidence>
<gene>
    <name evidence="1" type="ORF">I553_6480</name>
</gene>
<organism evidence="1">
    <name type="scientific">Mycobacterium xenopi 4042</name>
    <dbReference type="NCBI Taxonomy" id="1299334"/>
    <lineage>
        <taxon>Bacteria</taxon>
        <taxon>Bacillati</taxon>
        <taxon>Actinomycetota</taxon>
        <taxon>Actinomycetes</taxon>
        <taxon>Mycobacteriales</taxon>
        <taxon>Mycobacteriaceae</taxon>
        <taxon>Mycobacterium</taxon>
    </lineage>
</organism>
<protein>
    <submittedName>
        <fullName evidence="1">Uncharacterized protein</fullName>
    </submittedName>
</protein>
<name>X8BHS2_MYCXE</name>
<proteinExistence type="predicted"/>
<comment type="caution">
    <text evidence="1">The sequence shown here is derived from an EMBL/GenBank/DDBJ whole genome shotgun (WGS) entry which is preliminary data.</text>
</comment>